<dbReference type="InterPro" id="IPR025857">
    <property type="entry name" value="MacB_PCD"/>
</dbReference>
<gene>
    <name evidence="10" type="ORF">M6B22_08565</name>
</gene>
<proteinExistence type="inferred from homology"/>
<feature type="domain" description="MacB-like periplasmic core" evidence="9">
    <location>
        <begin position="490"/>
        <end position="686"/>
    </location>
</feature>
<evidence type="ECO:0000256" key="1">
    <source>
        <dbReference type="ARBA" id="ARBA00004651"/>
    </source>
</evidence>
<feature type="domain" description="ABC3 transporter permease C-terminal" evidence="8">
    <location>
        <begin position="267"/>
        <end position="388"/>
    </location>
</feature>
<dbReference type="InterPro" id="IPR050250">
    <property type="entry name" value="Macrolide_Exporter_MacB"/>
</dbReference>
<feature type="transmembrane region" description="Helical" evidence="7">
    <location>
        <begin position="716"/>
        <end position="741"/>
    </location>
</feature>
<keyword evidence="2" id="KW-1003">Cell membrane</keyword>
<dbReference type="PANTHER" id="PTHR30572">
    <property type="entry name" value="MEMBRANE COMPONENT OF TRANSPORTER-RELATED"/>
    <property type="match status" value="1"/>
</dbReference>
<evidence type="ECO:0000259" key="9">
    <source>
        <dbReference type="Pfam" id="PF12704"/>
    </source>
</evidence>
<organism evidence="10 11">
    <name type="scientific">Jatrophihabitans cynanchi</name>
    <dbReference type="NCBI Taxonomy" id="2944128"/>
    <lineage>
        <taxon>Bacteria</taxon>
        <taxon>Bacillati</taxon>
        <taxon>Actinomycetota</taxon>
        <taxon>Actinomycetes</taxon>
        <taxon>Jatrophihabitantales</taxon>
        <taxon>Jatrophihabitantaceae</taxon>
        <taxon>Jatrophihabitans</taxon>
    </lineage>
</organism>
<feature type="domain" description="MacB-like periplasmic core" evidence="9">
    <location>
        <begin position="21"/>
        <end position="232"/>
    </location>
</feature>
<dbReference type="InterPro" id="IPR003838">
    <property type="entry name" value="ABC3_permease_C"/>
</dbReference>
<dbReference type="Proteomes" id="UP001164693">
    <property type="component" value="Chromosome"/>
</dbReference>
<feature type="transmembrane region" description="Helical" evidence="7">
    <location>
        <begin position="260"/>
        <end position="284"/>
    </location>
</feature>
<feature type="transmembrane region" description="Helical" evidence="7">
    <location>
        <begin position="356"/>
        <end position="378"/>
    </location>
</feature>
<reference evidence="10" key="1">
    <citation type="submission" date="2022-05" db="EMBL/GenBank/DDBJ databases">
        <title>Jatrophihabitans sp. SB3-54 whole genome sequence.</title>
        <authorList>
            <person name="Suh M.K."/>
            <person name="Eom M.K."/>
            <person name="Kim J.S."/>
            <person name="Kim H.S."/>
            <person name="Do H.E."/>
            <person name="Shin Y.K."/>
            <person name="Lee J.-S."/>
        </authorList>
    </citation>
    <scope>NUCLEOTIDE SEQUENCE</scope>
    <source>
        <strain evidence="10">SB3-54</strain>
    </source>
</reference>
<sequence length="843" mass="87840">MANAMRRVSVRNLRAHKVRLLLTLISVILGTAFVAGSFVFTDTLKGSFDKIFTTATKGIDAQVKPRHEYSAGVPISLADKVRSLDGVRAVQPEITAPAVLVNSAGKRVDPGGAPSQAGAWTTAADSLTTPPSFVSGRAPSGPDEVVVNQSAAKKGHLHTGDHAKVVLPNTGVQDVTVSGIYHSDTDTGGYIGVLFTEQRAVSLLTDGAHYTALDIAADSGVSQRQLADRIATITPSTLEVKTGQQVRDDATEGVTAALSFVNYILFAFGVIGLIVGTFIIYNTFSMLIAQRLRELALLRAIGASRKQIRRSVVLEAAIIGLIGSLLGLAGGVGLAYGLHALLDALDLGLPSGGLVLSPRTVIVSVLLGTGVTLLSAYAPARRAAKTPPVAAMREEFASASPASMRRRILIGLVCGLLGVAATVGGFASSSAGSSAGLTGLGLVGVCAGTMLLSPVLARWIISPLGRLVGRPFGTVGRLARTNAVRNPRRTAATAFALTLGLLLVSGIAVIGASMKSSINALFDNNVKADYILTTKIQLNVPAPAAAAAAKVNGVQSLTELHDLDALVNGKRHRGTGVDGPLTPVFNIHMVQGNYDVSGNGMVVSKTAAKDNGWTIGDPLVFSRPGGARVTEKVTGIYEDSQLLGPYLVNGDAYRALVPKNEWADMVALVQAAPGTDSAALKQGLEAATNDYYVVDVNTRDEFKGQIASQVNGLLGLLYGLLGLAIVIAILGIINTLALSVVERRREIGMLRAVGMQRKQVRRTVYLESALIAVFGAVLGLVIGLVYGSLFTHTLRDQGLDHLSVPFGQSALFLVLSAVVGVLAALWPGIRAARTKPLEAIAEA</sequence>
<feature type="transmembrane region" description="Helical" evidence="7">
    <location>
        <begin position="494"/>
        <end position="514"/>
    </location>
</feature>
<dbReference type="EMBL" id="CP097463">
    <property type="protein sequence ID" value="WAX58803.1"/>
    <property type="molecule type" value="Genomic_DNA"/>
</dbReference>
<accession>A0ABY7K2R5</accession>
<dbReference type="RefSeq" id="WP_269445346.1">
    <property type="nucleotide sequence ID" value="NZ_CP097463.1"/>
</dbReference>
<evidence type="ECO:0000256" key="3">
    <source>
        <dbReference type="ARBA" id="ARBA00022692"/>
    </source>
</evidence>
<keyword evidence="3 7" id="KW-0812">Transmembrane</keyword>
<dbReference type="PANTHER" id="PTHR30572:SF4">
    <property type="entry name" value="ABC TRANSPORTER PERMEASE YTRF"/>
    <property type="match status" value="1"/>
</dbReference>
<evidence type="ECO:0000256" key="6">
    <source>
        <dbReference type="ARBA" id="ARBA00038076"/>
    </source>
</evidence>
<evidence type="ECO:0000256" key="7">
    <source>
        <dbReference type="SAM" id="Phobius"/>
    </source>
</evidence>
<keyword evidence="5 7" id="KW-0472">Membrane</keyword>
<evidence type="ECO:0000256" key="4">
    <source>
        <dbReference type="ARBA" id="ARBA00022989"/>
    </source>
</evidence>
<comment type="similarity">
    <text evidence="6">Belongs to the ABC-4 integral membrane protein family.</text>
</comment>
<evidence type="ECO:0000256" key="5">
    <source>
        <dbReference type="ARBA" id="ARBA00023136"/>
    </source>
</evidence>
<dbReference type="Pfam" id="PF12704">
    <property type="entry name" value="MacB_PCD"/>
    <property type="match status" value="2"/>
</dbReference>
<name>A0ABY7K2R5_9ACTN</name>
<feature type="transmembrane region" description="Helical" evidence="7">
    <location>
        <begin position="312"/>
        <end position="336"/>
    </location>
</feature>
<feature type="transmembrane region" description="Helical" evidence="7">
    <location>
        <begin position="408"/>
        <end position="427"/>
    </location>
</feature>
<comment type="subcellular location">
    <subcellularLocation>
        <location evidence="1">Cell membrane</location>
        <topology evidence="1">Multi-pass membrane protein</topology>
    </subcellularLocation>
</comment>
<feature type="transmembrane region" description="Helical" evidence="7">
    <location>
        <begin position="764"/>
        <end position="786"/>
    </location>
</feature>
<feature type="transmembrane region" description="Helical" evidence="7">
    <location>
        <begin position="806"/>
        <end position="826"/>
    </location>
</feature>
<evidence type="ECO:0000313" key="10">
    <source>
        <dbReference type="EMBL" id="WAX58803.1"/>
    </source>
</evidence>
<keyword evidence="11" id="KW-1185">Reference proteome</keyword>
<evidence type="ECO:0000256" key="2">
    <source>
        <dbReference type="ARBA" id="ARBA00022475"/>
    </source>
</evidence>
<dbReference type="Pfam" id="PF02687">
    <property type="entry name" value="FtsX"/>
    <property type="match status" value="2"/>
</dbReference>
<evidence type="ECO:0000313" key="11">
    <source>
        <dbReference type="Proteomes" id="UP001164693"/>
    </source>
</evidence>
<feature type="transmembrane region" description="Helical" evidence="7">
    <location>
        <begin position="439"/>
        <end position="461"/>
    </location>
</feature>
<protein>
    <submittedName>
        <fullName evidence="10">ABC transporter permease</fullName>
    </submittedName>
</protein>
<evidence type="ECO:0000259" key="8">
    <source>
        <dbReference type="Pfam" id="PF02687"/>
    </source>
</evidence>
<keyword evidence="4 7" id="KW-1133">Transmembrane helix</keyword>
<feature type="transmembrane region" description="Helical" evidence="7">
    <location>
        <begin position="20"/>
        <end position="40"/>
    </location>
</feature>
<feature type="domain" description="ABC3 transporter permease C-terminal" evidence="8">
    <location>
        <begin position="720"/>
        <end position="836"/>
    </location>
</feature>